<evidence type="ECO:0000256" key="11">
    <source>
        <dbReference type="ARBA" id="ARBA00023316"/>
    </source>
</evidence>
<dbReference type="STRING" id="665118.SAMN02983003_0883"/>
<accession>A0A1K2HUD7</accession>
<comment type="catalytic activity">
    <reaction evidence="12">
        <text>Preferential cleavage: (Ac)2-L-Lys-D-Ala-|-D-Ala. Also transpeptidation of peptidyl-alanyl moieties that are N-acyl substituents of D-alanine.</text>
        <dbReference type="EC" id="3.4.16.4"/>
    </reaction>
</comment>
<proteinExistence type="inferred from homology"/>
<dbReference type="Pfam" id="PF07943">
    <property type="entry name" value="PBP5_C"/>
    <property type="match status" value="1"/>
</dbReference>
<dbReference type="AlphaFoldDB" id="A0A1K2HUD7"/>
<evidence type="ECO:0000259" key="17">
    <source>
        <dbReference type="SMART" id="SM00936"/>
    </source>
</evidence>
<keyword evidence="9" id="KW-0133">Cell shape</keyword>
<dbReference type="OrthoDB" id="9795979at2"/>
<evidence type="ECO:0000256" key="8">
    <source>
        <dbReference type="ARBA" id="ARBA00022801"/>
    </source>
</evidence>
<comment type="similarity">
    <text evidence="3 15">Belongs to the peptidase S11 family.</text>
</comment>
<evidence type="ECO:0000256" key="4">
    <source>
        <dbReference type="ARBA" id="ARBA00012448"/>
    </source>
</evidence>
<dbReference type="GO" id="GO:0008360">
    <property type="term" value="P:regulation of cell shape"/>
    <property type="evidence" value="ECO:0007669"/>
    <property type="project" value="UniProtKB-KW"/>
</dbReference>
<comment type="function">
    <text evidence="1">Removes C-terminal D-alanyl residues from sugar-peptide cell wall precursors.</text>
</comment>
<feature type="domain" description="Peptidase S11 D-Ala-D-Ala carboxypeptidase A C-terminal" evidence="17">
    <location>
        <begin position="276"/>
        <end position="366"/>
    </location>
</feature>
<evidence type="ECO:0000256" key="16">
    <source>
        <dbReference type="SAM" id="SignalP"/>
    </source>
</evidence>
<comment type="pathway">
    <text evidence="2">Cell wall biogenesis; peptidoglycan biosynthesis.</text>
</comment>
<dbReference type="SUPFAM" id="SSF56601">
    <property type="entry name" value="beta-lactamase/transpeptidase-like"/>
    <property type="match status" value="1"/>
</dbReference>
<evidence type="ECO:0000313" key="19">
    <source>
        <dbReference type="Proteomes" id="UP000183447"/>
    </source>
</evidence>
<evidence type="ECO:0000256" key="6">
    <source>
        <dbReference type="ARBA" id="ARBA00022670"/>
    </source>
</evidence>
<name>A0A1K2HUD7_9HYPH</name>
<keyword evidence="11" id="KW-0961">Cell wall biogenesis/degradation</keyword>
<evidence type="ECO:0000256" key="3">
    <source>
        <dbReference type="ARBA" id="ARBA00007164"/>
    </source>
</evidence>
<dbReference type="InterPro" id="IPR018044">
    <property type="entry name" value="Peptidase_S11"/>
</dbReference>
<feature type="chain" id="PRO_5012295328" description="serine-type D-Ala-D-Ala carboxypeptidase" evidence="16">
    <location>
        <begin position="16"/>
        <end position="385"/>
    </location>
</feature>
<evidence type="ECO:0000256" key="14">
    <source>
        <dbReference type="PIRSR" id="PIRSR618044-2"/>
    </source>
</evidence>
<keyword evidence="8" id="KW-0378">Hydrolase</keyword>
<feature type="signal peptide" evidence="16">
    <location>
        <begin position="1"/>
        <end position="15"/>
    </location>
</feature>
<dbReference type="GO" id="GO:0071555">
    <property type="term" value="P:cell wall organization"/>
    <property type="evidence" value="ECO:0007669"/>
    <property type="project" value="UniProtKB-KW"/>
</dbReference>
<dbReference type="UniPathway" id="UPA00219"/>
<organism evidence="18 19">
    <name type="scientific">Devosia enhydra</name>
    <dbReference type="NCBI Taxonomy" id="665118"/>
    <lineage>
        <taxon>Bacteria</taxon>
        <taxon>Pseudomonadati</taxon>
        <taxon>Pseudomonadota</taxon>
        <taxon>Alphaproteobacteria</taxon>
        <taxon>Hyphomicrobiales</taxon>
        <taxon>Devosiaceae</taxon>
        <taxon>Devosia</taxon>
    </lineage>
</organism>
<dbReference type="GO" id="GO:0006508">
    <property type="term" value="P:proteolysis"/>
    <property type="evidence" value="ECO:0007669"/>
    <property type="project" value="UniProtKB-KW"/>
</dbReference>
<sequence length="385" mass="41829">MRAMTIAFAFGIALASSVSGLAVKAQDFNTKAPFAVLMDHETGTVLFQKDADERLEPASMAKLMTVAVVFDEIARGRLSMDEEFFISEKAWREGGTTSGGSTMFAEVNSRIRVEDLLRSVIIQSGNDAAIALAEGIGGTEETFANIMNRKAEELGLEGSHFTNATGLPDPEQYSTARDLADLGRHLIRDYPDWYHYFSESEMTWNKIRQPNRNSLVEMGIGVDGLKTGHTQAAGYGIVASTTQGGRRLIAVLHGLANERERAEEGRKLITWGTRGFELVTLYEGDEIVGWANVYGGADGSVPLVGKDKIELFMPRGARDCPTGTITYEGPLRPPVDEGAQVATLNLFCNGDAVQQTPLYAGKTVDKGDIVRQATDALKQLALGWL</sequence>
<dbReference type="Pfam" id="PF00768">
    <property type="entry name" value="Peptidase_S11"/>
    <property type="match status" value="1"/>
</dbReference>
<dbReference type="SUPFAM" id="SSF69189">
    <property type="entry name" value="Penicillin-binding protein associated domain"/>
    <property type="match status" value="1"/>
</dbReference>
<feature type="active site" description="Acyl-ester intermediate" evidence="13">
    <location>
        <position position="59"/>
    </location>
</feature>
<evidence type="ECO:0000256" key="12">
    <source>
        <dbReference type="ARBA" id="ARBA00034000"/>
    </source>
</evidence>
<keyword evidence="10" id="KW-0573">Peptidoglycan synthesis</keyword>
<dbReference type="GO" id="GO:0009252">
    <property type="term" value="P:peptidoglycan biosynthetic process"/>
    <property type="evidence" value="ECO:0007669"/>
    <property type="project" value="UniProtKB-UniPathway"/>
</dbReference>
<evidence type="ECO:0000256" key="2">
    <source>
        <dbReference type="ARBA" id="ARBA00004752"/>
    </source>
</evidence>
<dbReference type="InterPro" id="IPR037167">
    <property type="entry name" value="Peptidase_S11_C_sf"/>
</dbReference>
<keyword evidence="7 16" id="KW-0732">Signal</keyword>
<keyword evidence="19" id="KW-1185">Reference proteome</keyword>
<dbReference type="InterPro" id="IPR012338">
    <property type="entry name" value="Beta-lactam/transpept-like"/>
</dbReference>
<dbReference type="SMART" id="SM00936">
    <property type="entry name" value="PBP5_C"/>
    <property type="match status" value="1"/>
</dbReference>
<dbReference type="Gene3D" id="2.60.410.10">
    <property type="entry name" value="D-Ala-D-Ala carboxypeptidase, C-terminal domain"/>
    <property type="match status" value="1"/>
</dbReference>
<feature type="binding site" evidence="14">
    <location>
        <position position="226"/>
    </location>
    <ligand>
        <name>substrate</name>
    </ligand>
</feature>
<evidence type="ECO:0000256" key="10">
    <source>
        <dbReference type="ARBA" id="ARBA00022984"/>
    </source>
</evidence>
<dbReference type="InterPro" id="IPR001967">
    <property type="entry name" value="Peptidase_S11_N"/>
</dbReference>
<evidence type="ECO:0000256" key="9">
    <source>
        <dbReference type="ARBA" id="ARBA00022960"/>
    </source>
</evidence>
<dbReference type="PRINTS" id="PR00725">
    <property type="entry name" value="DADACBPTASE1"/>
</dbReference>
<dbReference type="RefSeq" id="WP_143145658.1">
    <property type="nucleotide sequence ID" value="NZ_FPKU01000001.1"/>
</dbReference>
<keyword evidence="6" id="KW-0645">Protease</keyword>
<gene>
    <name evidence="18" type="ORF">SAMN02983003_0883</name>
</gene>
<dbReference type="EC" id="3.4.16.4" evidence="4"/>
<evidence type="ECO:0000313" key="18">
    <source>
        <dbReference type="EMBL" id="SFZ82104.1"/>
    </source>
</evidence>
<keyword evidence="5 18" id="KW-0121">Carboxypeptidase</keyword>
<evidence type="ECO:0000256" key="7">
    <source>
        <dbReference type="ARBA" id="ARBA00022729"/>
    </source>
</evidence>
<reference evidence="18 19" key="1">
    <citation type="submission" date="2016-11" db="EMBL/GenBank/DDBJ databases">
        <authorList>
            <person name="Jaros S."/>
            <person name="Januszkiewicz K."/>
            <person name="Wedrychowicz H."/>
        </authorList>
    </citation>
    <scope>NUCLEOTIDE SEQUENCE [LARGE SCALE GENOMIC DNA]</scope>
    <source>
        <strain evidence="18 19">ATCC 23634</strain>
    </source>
</reference>
<dbReference type="InterPro" id="IPR012907">
    <property type="entry name" value="Peptidase_S11_C"/>
</dbReference>
<dbReference type="PANTHER" id="PTHR21581">
    <property type="entry name" value="D-ALANYL-D-ALANINE CARBOXYPEPTIDASE"/>
    <property type="match status" value="1"/>
</dbReference>
<protein>
    <recommendedName>
        <fullName evidence="4">serine-type D-Ala-D-Ala carboxypeptidase</fullName>
        <ecNumber evidence="4">3.4.16.4</ecNumber>
    </recommendedName>
</protein>
<feature type="active site" evidence="13">
    <location>
        <position position="124"/>
    </location>
</feature>
<dbReference type="PANTHER" id="PTHR21581:SF6">
    <property type="entry name" value="TRAFFICKING PROTEIN PARTICLE COMPLEX SUBUNIT 12"/>
    <property type="match status" value="1"/>
</dbReference>
<dbReference type="Gene3D" id="3.40.710.10">
    <property type="entry name" value="DD-peptidase/beta-lactamase superfamily"/>
    <property type="match status" value="1"/>
</dbReference>
<dbReference type="GO" id="GO:0009002">
    <property type="term" value="F:serine-type D-Ala-D-Ala carboxypeptidase activity"/>
    <property type="evidence" value="ECO:0007669"/>
    <property type="project" value="UniProtKB-EC"/>
</dbReference>
<dbReference type="InterPro" id="IPR015956">
    <property type="entry name" value="Peniciliin-bd_prot_C_sf"/>
</dbReference>
<dbReference type="Proteomes" id="UP000183447">
    <property type="component" value="Unassembled WGS sequence"/>
</dbReference>
<evidence type="ECO:0000256" key="13">
    <source>
        <dbReference type="PIRSR" id="PIRSR618044-1"/>
    </source>
</evidence>
<dbReference type="EMBL" id="FPKU01000001">
    <property type="protein sequence ID" value="SFZ82104.1"/>
    <property type="molecule type" value="Genomic_DNA"/>
</dbReference>
<evidence type="ECO:0000256" key="1">
    <source>
        <dbReference type="ARBA" id="ARBA00003217"/>
    </source>
</evidence>
<feature type="active site" description="Proton acceptor" evidence="13">
    <location>
        <position position="62"/>
    </location>
</feature>
<evidence type="ECO:0000256" key="5">
    <source>
        <dbReference type="ARBA" id="ARBA00022645"/>
    </source>
</evidence>
<evidence type="ECO:0000256" key="15">
    <source>
        <dbReference type="RuleBase" id="RU004016"/>
    </source>
</evidence>